<accession>A0A195C6P6</accession>
<sequence>MSRRVVCSHGSSLSTAVQYAGQGKVTLLCLCVCVCGACARARLLAVPHTIARIRHYTVALSLIKVWTEGQGRQVEKDERRAEEKAKDETAEGKLQPWTSHDYTIKSYVQSKRKRERERKTAT</sequence>
<dbReference type="AlphaFoldDB" id="A0A195C6P6"/>
<protein>
    <submittedName>
        <fullName evidence="2">Uncharacterized protein</fullName>
    </submittedName>
</protein>
<dbReference type="Proteomes" id="UP000078542">
    <property type="component" value="Unassembled WGS sequence"/>
</dbReference>
<feature type="compositionally biased region" description="Basic and acidic residues" evidence="1">
    <location>
        <begin position="73"/>
        <end position="91"/>
    </location>
</feature>
<evidence type="ECO:0000256" key="1">
    <source>
        <dbReference type="SAM" id="MobiDB-lite"/>
    </source>
</evidence>
<evidence type="ECO:0000313" key="2">
    <source>
        <dbReference type="EMBL" id="KYM96310.1"/>
    </source>
</evidence>
<name>A0A195C6P6_9HYME</name>
<gene>
    <name evidence="2" type="ORF">ALC62_12961</name>
</gene>
<keyword evidence="3" id="KW-1185">Reference proteome</keyword>
<dbReference type="EMBL" id="KQ978220">
    <property type="protein sequence ID" value="KYM96310.1"/>
    <property type="molecule type" value="Genomic_DNA"/>
</dbReference>
<organism evidence="2 3">
    <name type="scientific">Cyphomyrmex costatus</name>
    <dbReference type="NCBI Taxonomy" id="456900"/>
    <lineage>
        <taxon>Eukaryota</taxon>
        <taxon>Metazoa</taxon>
        <taxon>Ecdysozoa</taxon>
        <taxon>Arthropoda</taxon>
        <taxon>Hexapoda</taxon>
        <taxon>Insecta</taxon>
        <taxon>Pterygota</taxon>
        <taxon>Neoptera</taxon>
        <taxon>Endopterygota</taxon>
        <taxon>Hymenoptera</taxon>
        <taxon>Apocrita</taxon>
        <taxon>Aculeata</taxon>
        <taxon>Formicoidea</taxon>
        <taxon>Formicidae</taxon>
        <taxon>Myrmicinae</taxon>
        <taxon>Cyphomyrmex</taxon>
    </lineage>
</organism>
<reference evidence="2 3" key="1">
    <citation type="submission" date="2016-03" db="EMBL/GenBank/DDBJ databases">
        <title>Cyphomyrmex costatus WGS genome.</title>
        <authorList>
            <person name="Nygaard S."/>
            <person name="Hu H."/>
            <person name="Boomsma J."/>
            <person name="Zhang G."/>
        </authorList>
    </citation>
    <scope>NUCLEOTIDE SEQUENCE [LARGE SCALE GENOMIC DNA]</scope>
    <source>
        <strain evidence="2">MS0001</strain>
        <tissue evidence="2">Whole body</tissue>
    </source>
</reference>
<feature type="region of interest" description="Disordered" evidence="1">
    <location>
        <begin position="70"/>
        <end position="97"/>
    </location>
</feature>
<evidence type="ECO:0000313" key="3">
    <source>
        <dbReference type="Proteomes" id="UP000078542"/>
    </source>
</evidence>
<proteinExistence type="predicted"/>